<reference evidence="6 7" key="1">
    <citation type="submission" date="2019-09" db="EMBL/GenBank/DDBJ databases">
        <authorList>
            <person name="Depoorter E."/>
        </authorList>
    </citation>
    <scope>NUCLEOTIDE SEQUENCE [LARGE SCALE GENOMIC DNA]</scope>
    <source>
        <strain evidence="6">R-71171</strain>
    </source>
</reference>
<dbReference type="Proteomes" id="UP000494182">
    <property type="component" value="Unassembled WGS sequence"/>
</dbReference>
<dbReference type="Gene3D" id="1.10.10.60">
    <property type="entry name" value="Homeodomain-like"/>
    <property type="match status" value="1"/>
</dbReference>
<proteinExistence type="predicted"/>
<name>A0A6P2YIE1_9BURK</name>
<dbReference type="InterPro" id="IPR020449">
    <property type="entry name" value="Tscrpt_reg_AraC-type_HTH"/>
</dbReference>
<accession>A0A6P2YIE1</accession>
<dbReference type="PANTHER" id="PTHR43130">
    <property type="entry name" value="ARAC-FAMILY TRANSCRIPTIONAL REGULATOR"/>
    <property type="match status" value="1"/>
</dbReference>
<dbReference type="EMBL" id="CABVQT010000007">
    <property type="protein sequence ID" value="VWD20398.1"/>
    <property type="molecule type" value="Genomic_DNA"/>
</dbReference>
<dbReference type="SMART" id="SM00342">
    <property type="entry name" value="HTH_ARAC"/>
    <property type="match status" value="1"/>
</dbReference>
<keyword evidence="3" id="KW-0804">Transcription</keyword>
<evidence type="ECO:0000256" key="1">
    <source>
        <dbReference type="ARBA" id="ARBA00023015"/>
    </source>
</evidence>
<protein>
    <submittedName>
        <fullName evidence="6">Transcriptional regulator</fullName>
    </submittedName>
</protein>
<dbReference type="GO" id="GO:0043565">
    <property type="term" value="F:sequence-specific DNA binding"/>
    <property type="evidence" value="ECO:0007669"/>
    <property type="project" value="InterPro"/>
</dbReference>
<dbReference type="SUPFAM" id="SSF52317">
    <property type="entry name" value="Class I glutamine amidotransferase-like"/>
    <property type="match status" value="1"/>
</dbReference>
<evidence type="ECO:0000313" key="6">
    <source>
        <dbReference type="EMBL" id="VWD20398.1"/>
    </source>
</evidence>
<dbReference type="GO" id="GO:0003700">
    <property type="term" value="F:DNA-binding transcription factor activity"/>
    <property type="evidence" value="ECO:0007669"/>
    <property type="project" value="InterPro"/>
</dbReference>
<dbReference type="Pfam" id="PF12833">
    <property type="entry name" value="HTH_18"/>
    <property type="match status" value="1"/>
</dbReference>
<evidence type="ECO:0000256" key="4">
    <source>
        <dbReference type="SAM" id="Phobius"/>
    </source>
</evidence>
<dbReference type="CDD" id="cd03136">
    <property type="entry name" value="GATase1_AraC_ArgR_like"/>
    <property type="match status" value="1"/>
</dbReference>
<keyword evidence="4" id="KW-0812">Transmembrane</keyword>
<dbReference type="PROSITE" id="PS00041">
    <property type="entry name" value="HTH_ARAC_FAMILY_1"/>
    <property type="match status" value="1"/>
</dbReference>
<gene>
    <name evidence="6" type="ORF">BCO71171_03168</name>
</gene>
<dbReference type="InterPro" id="IPR002818">
    <property type="entry name" value="DJ-1/PfpI"/>
</dbReference>
<dbReference type="PANTHER" id="PTHR43130:SF3">
    <property type="entry name" value="HTH-TYPE TRANSCRIPTIONAL REGULATOR RV1931C"/>
    <property type="match status" value="1"/>
</dbReference>
<dbReference type="InterPro" id="IPR052158">
    <property type="entry name" value="INH-QAR"/>
</dbReference>
<feature type="domain" description="HTH araC/xylS-type" evidence="5">
    <location>
        <begin position="227"/>
        <end position="325"/>
    </location>
</feature>
<keyword evidence="4" id="KW-1133">Transmembrane helix</keyword>
<dbReference type="Gene3D" id="3.40.50.880">
    <property type="match status" value="1"/>
</dbReference>
<dbReference type="InterPro" id="IPR029062">
    <property type="entry name" value="Class_I_gatase-like"/>
</dbReference>
<evidence type="ECO:0000313" key="7">
    <source>
        <dbReference type="Proteomes" id="UP000494182"/>
    </source>
</evidence>
<dbReference type="Pfam" id="PF01965">
    <property type="entry name" value="DJ-1_PfpI"/>
    <property type="match status" value="1"/>
</dbReference>
<keyword evidence="1" id="KW-0805">Transcription regulation</keyword>
<dbReference type="PROSITE" id="PS01124">
    <property type="entry name" value="HTH_ARAC_FAMILY_2"/>
    <property type="match status" value="1"/>
</dbReference>
<dbReference type="AlphaFoldDB" id="A0A6P2YIE1"/>
<evidence type="ECO:0000256" key="2">
    <source>
        <dbReference type="ARBA" id="ARBA00023125"/>
    </source>
</evidence>
<sequence>MRDDDYPIPSLAPMPEDFHFLLLPGFSALGFMSAVEPLRVANRFRTELYRWHVISADGAPVAASNGIPVAAEAACAEVDKVDTVFVVAGFDPLVCYTRAIGDWLRRQHRHGATLGGIDTGSFVLAEAGLFDASQPLTLHWEALAAFRERYPGLNATQELFEIDDRRITCAGGTASIDMMLDLIGRRHGADLAAAISEQFVVSRIRQRSDSQRLEIAARYGVHNRKLIQVIGTMQRHMETPLGSDALAQEVSITRRQLERLFSATLNDTPTHFYLNLRLDRARELLQQTDMSITSVCVACGFESPSHFSRTYRTRFGLSPRNDRRATR</sequence>
<dbReference type="InterPro" id="IPR018062">
    <property type="entry name" value="HTH_AraC-typ_CS"/>
</dbReference>
<dbReference type="InterPro" id="IPR009057">
    <property type="entry name" value="Homeodomain-like_sf"/>
</dbReference>
<dbReference type="PRINTS" id="PR00032">
    <property type="entry name" value="HTHARAC"/>
</dbReference>
<feature type="transmembrane region" description="Helical" evidence="4">
    <location>
        <begin position="20"/>
        <end position="41"/>
    </location>
</feature>
<dbReference type="InterPro" id="IPR018060">
    <property type="entry name" value="HTH_AraC"/>
</dbReference>
<evidence type="ECO:0000259" key="5">
    <source>
        <dbReference type="PROSITE" id="PS01124"/>
    </source>
</evidence>
<keyword evidence="4" id="KW-0472">Membrane</keyword>
<keyword evidence="2" id="KW-0238">DNA-binding</keyword>
<evidence type="ECO:0000256" key="3">
    <source>
        <dbReference type="ARBA" id="ARBA00023163"/>
    </source>
</evidence>
<organism evidence="6 7">
    <name type="scientific">Burkholderia contaminans</name>
    <dbReference type="NCBI Taxonomy" id="488447"/>
    <lineage>
        <taxon>Bacteria</taxon>
        <taxon>Pseudomonadati</taxon>
        <taxon>Pseudomonadota</taxon>
        <taxon>Betaproteobacteria</taxon>
        <taxon>Burkholderiales</taxon>
        <taxon>Burkholderiaceae</taxon>
        <taxon>Burkholderia</taxon>
        <taxon>Burkholderia cepacia complex</taxon>
    </lineage>
</organism>
<dbReference type="SUPFAM" id="SSF46689">
    <property type="entry name" value="Homeodomain-like"/>
    <property type="match status" value="1"/>
</dbReference>